<evidence type="ECO:0000256" key="1">
    <source>
        <dbReference type="ARBA" id="ARBA00004370"/>
    </source>
</evidence>
<dbReference type="InterPro" id="IPR012340">
    <property type="entry name" value="NA-bd_OB-fold"/>
</dbReference>
<evidence type="ECO:0000313" key="21">
    <source>
        <dbReference type="Proteomes" id="UP001058974"/>
    </source>
</evidence>
<evidence type="ECO:0000256" key="4">
    <source>
        <dbReference type="ARBA" id="ARBA00012976"/>
    </source>
</evidence>
<feature type="region of interest" description="Disordered" evidence="18">
    <location>
        <begin position="298"/>
        <end position="321"/>
    </location>
</feature>
<evidence type="ECO:0000259" key="19">
    <source>
        <dbReference type="PROSITE" id="PS50126"/>
    </source>
</evidence>
<evidence type="ECO:0000256" key="6">
    <source>
        <dbReference type="ARBA" id="ARBA00018097"/>
    </source>
</evidence>
<evidence type="ECO:0000256" key="18">
    <source>
        <dbReference type="SAM" id="MobiDB-lite"/>
    </source>
</evidence>
<evidence type="ECO:0000256" key="7">
    <source>
        <dbReference type="ARBA" id="ARBA00022540"/>
    </source>
</evidence>
<dbReference type="PANTHER" id="PTHR20963">
    <property type="entry name" value="MULTIPLE INOSITOL POLYPHOSPHATE PHOSPHATASE-RELATED"/>
    <property type="match status" value="1"/>
</dbReference>
<dbReference type="InterPro" id="IPR024055">
    <property type="entry name" value="TIF2_asu_C"/>
</dbReference>
<dbReference type="CDD" id="cd04452">
    <property type="entry name" value="S1_IF2_alpha"/>
    <property type="match status" value="1"/>
</dbReference>
<feature type="domain" description="S1 motif" evidence="19">
    <location>
        <begin position="18"/>
        <end position="89"/>
    </location>
</feature>
<dbReference type="EC" id="3.1.3.80" evidence="4"/>
<dbReference type="SUPFAM" id="SSF110993">
    <property type="entry name" value="eIF-2-alpha, C-terminal domain"/>
    <property type="match status" value="1"/>
</dbReference>
<dbReference type="Gramene" id="Psat05G0380700-T1">
    <property type="protein sequence ID" value="KAI5407689.1"/>
    <property type="gene ID" value="KIW84_053807"/>
</dbReference>
<evidence type="ECO:0000313" key="20">
    <source>
        <dbReference type="EMBL" id="KAI5407689.1"/>
    </source>
</evidence>
<organism evidence="20 21">
    <name type="scientific">Pisum sativum</name>
    <name type="common">Garden pea</name>
    <name type="synonym">Lathyrus oleraceus</name>
    <dbReference type="NCBI Taxonomy" id="3888"/>
    <lineage>
        <taxon>Eukaryota</taxon>
        <taxon>Viridiplantae</taxon>
        <taxon>Streptophyta</taxon>
        <taxon>Embryophyta</taxon>
        <taxon>Tracheophyta</taxon>
        <taxon>Spermatophyta</taxon>
        <taxon>Magnoliopsida</taxon>
        <taxon>eudicotyledons</taxon>
        <taxon>Gunneridae</taxon>
        <taxon>Pentapetalae</taxon>
        <taxon>rosids</taxon>
        <taxon>fabids</taxon>
        <taxon>Fabales</taxon>
        <taxon>Fabaceae</taxon>
        <taxon>Papilionoideae</taxon>
        <taxon>50 kb inversion clade</taxon>
        <taxon>NPAAA clade</taxon>
        <taxon>Hologalegina</taxon>
        <taxon>IRL clade</taxon>
        <taxon>Fabeae</taxon>
        <taxon>Lathyrus</taxon>
    </lineage>
</organism>
<reference evidence="20 21" key="1">
    <citation type="journal article" date="2022" name="Nat. Genet.">
        <title>Improved pea reference genome and pan-genome highlight genomic features and evolutionary characteristics.</title>
        <authorList>
            <person name="Yang T."/>
            <person name="Liu R."/>
            <person name="Luo Y."/>
            <person name="Hu S."/>
            <person name="Wang D."/>
            <person name="Wang C."/>
            <person name="Pandey M.K."/>
            <person name="Ge S."/>
            <person name="Xu Q."/>
            <person name="Li N."/>
            <person name="Li G."/>
            <person name="Huang Y."/>
            <person name="Saxena R.K."/>
            <person name="Ji Y."/>
            <person name="Li M."/>
            <person name="Yan X."/>
            <person name="He Y."/>
            <person name="Liu Y."/>
            <person name="Wang X."/>
            <person name="Xiang C."/>
            <person name="Varshney R.K."/>
            <person name="Ding H."/>
            <person name="Gao S."/>
            <person name="Zong X."/>
        </authorList>
    </citation>
    <scope>NUCLEOTIDE SEQUENCE [LARGE SCALE GENOMIC DNA]</scope>
    <source>
        <strain evidence="20 21">cv. Zhongwan 6</strain>
    </source>
</reference>
<dbReference type="PANTHER" id="PTHR20963:SF8">
    <property type="entry name" value="MULTIPLE INOSITOL POLYPHOSPHATE PHOSPHATASE 1"/>
    <property type="match status" value="1"/>
</dbReference>
<dbReference type="SUPFAM" id="SSF50249">
    <property type="entry name" value="Nucleic acid-binding proteins"/>
    <property type="match status" value="1"/>
</dbReference>
<sequence>MAPNLECRMYEARYPEVDMAVMIQVKNIADMGAYVSLLEYNNIEGMILFSELSRRRIRSVSSLIKVGRIEPVMVLRVDKEKGYIDLSKRRVSEKDIQACEERYNKSKLVHSIMRHVAETLNLDLEDLCIHIAWPLYRKYGHAFEAFKIVVTDPDTVLSSLMRVIKEVGPDGQEVTKVVPAVSEEVKDSLVKNIRRRMTPQPLKIRADIEMKCYQFDGVIHIKEAMRKAEAAGNEDCPVKIKLVAPPLYVLTTQILDKEQGTLVLNNAITCCTESIEKHKAVSERDDKLLAEHMAKLRQDNKEVSGDEDSEEEEDTGMGAVDVDNDTNFKRVGKMKIAKTAILVLLISFLSVLHFSNAEEEAFDVRKHLSTVSRYGVVKDITDKNFIPSKIPEGCTPIHLNLVARHGTRSPTKKRIKQLDNLSAHLEVLIKDAKEKHLSSERIPTWLNGWKSPWQGKLKGGELIRRGEEELYALGIRVRDRFPSLFDEDYHPDIYPIKATQIPRASASAVAFGMGIFSGNGTLGPGEHRAFSVISENRASDTMLRFHECCQNYKDFRKRQEPAVDKLKEPTLDEITSALVGRYGLNFTRQVTASLWFLCKEEASLLDITDQACSLFSPSEITLLEWTDDLEMYILKGYGKSINYRMGMPLLEDVVQSMEQAIMAKEEKHVPGSFEKARLRFAHAETVVPFSCLLGLFLEGSEFDTIQKEIPLAFPLKPPQKRKWRGSIVAPFAGNNMLVLYRCPAPDKARSKHFVQVLHNEHPIPMPGCNGSDFCPFEVFKEKIVAPHRKHDYDTVCNAKLEQKPSGSKIFQILQWFFQLGKGDKYPKDEFYFR</sequence>
<dbReference type="Pfam" id="PF07541">
    <property type="entry name" value="EIF_2_alpha"/>
    <property type="match status" value="1"/>
</dbReference>
<evidence type="ECO:0000256" key="9">
    <source>
        <dbReference type="ARBA" id="ARBA00022729"/>
    </source>
</evidence>
<keyword evidence="9" id="KW-0732">Signal</keyword>
<dbReference type="PROSITE" id="PS50126">
    <property type="entry name" value="S1"/>
    <property type="match status" value="1"/>
</dbReference>
<keyword evidence="21" id="KW-1185">Reference proteome</keyword>
<dbReference type="GO" id="GO:0052745">
    <property type="term" value="F:inositol phosphate phosphatase activity"/>
    <property type="evidence" value="ECO:0007669"/>
    <property type="project" value="TreeGrafter"/>
</dbReference>
<evidence type="ECO:0000256" key="11">
    <source>
        <dbReference type="ARBA" id="ARBA00022917"/>
    </source>
</evidence>
<feature type="compositionally biased region" description="Acidic residues" evidence="18">
    <location>
        <begin position="305"/>
        <end position="315"/>
    </location>
</feature>
<dbReference type="GO" id="GO:0003743">
    <property type="term" value="F:translation initiation factor activity"/>
    <property type="evidence" value="ECO:0007669"/>
    <property type="project" value="UniProtKB-KW"/>
</dbReference>
<dbReference type="Gene3D" id="3.30.70.1130">
    <property type="entry name" value="EIF_2_alpha"/>
    <property type="match status" value="1"/>
</dbReference>
<keyword evidence="12" id="KW-0472">Membrane</keyword>
<comment type="catalytic activity">
    <reaction evidence="14">
        <text>1D-myo-inositol 1,2,5,6-tetrakisphosphate + H2O = 1D-myo-inositol 1,2,6-trisphosphate + phosphate</text>
        <dbReference type="Rhea" id="RHEA:77119"/>
        <dbReference type="ChEBI" id="CHEBI:15377"/>
        <dbReference type="ChEBI" id="CHEBI:43474"/>
        <dbReference type="ChEBI" id="CHEBI:195535"/>
        <dbReference type="ChEBI" id="CHEBI:195537"/>
        <dbReference type="EC" id="3.1.3.62"/>
    </reaction>
    <physiologicalReaction direction="left-to-right" evidence="14">
        <dbReference type="Rhea" id="RHEA:77120"/>
    </physiologicalReaction>
</comment>
<dbReference type="EMBL" id="JAMSHJ010000005">
    <property type="protein sequence ID" value="KAI5407689.1"/>
    <property type="molecule type" value="Genomic_DNA"/>
</dbReference>
<evidence type="ECO:0000256" key="17">
    <source>
        <dbReference type="ARBA" id="ARBA00043832"/>
    </source>
</evidence>
<dbReference type="InterPro" id="IPR029033">
    <property type="entry name" value="His_PPase_superfam"/>
</dbReference>
<gene>
    <name evidence="20" type="ORF">KIW84_053807</name>
</gene>
<dbReference type="GO" id="GO:0034417">
    <property type="term" value="F:bisphosphoglycerate 3-phosphatase activity"/>
    <property type="evidence" value="ECO:0007669"/>
    <property type="project" value="UniProtKB-EC"/>
</dbReference>
<dbReference type="SMART" id="SM00316">
    <property type="entry name" value="S1"/>
    <property type="match status" value="1"/>
</dbReference>
<dbReference type="EC" id="3.1.3.62" evidence="5"/>
<dbReference type="InterPro" id="IPR044126">
    <property type="entry name" value="S1_IF2_alpha"/>
</dbReference>
<evidence type="ECO:0000256" key="2">
    <source>
        <dbReference type="ARBA" id="ARBA00007223"/>
    </source>
</evidence>
<dbReference type="SUPFAM" id="SSF53254">
    <property type="entry name" value="Phosphoglycerate mutase-like"/>
    <property type="match status" value="1"/>
</dbReference>
<comment type="similarity">
    <text evidence="3">Belongs to the histidine acid phosphatase family. MINPP1 subfamily.</text>
</comment>
<dbReference type="FunFam" id="2.40.50.140:FF:000015">
    <property type="entry name" value="Eukaryotic translation initiation factor 2 subunit alpha"/>
    <property type="match status" value="1"/>
</dbReference>
<dbReference type="InterPro" id="IPR003029">
    <property type="entry name" value="S1_domain"/>
</dbReference>
<dbReference type="GO" id="GO:0016020">
    <property type="term" value="C:membrane"/>
    <property type="evidence" value="ECO:0007669"/>
    <property type="project" value="UniProtKB-SubCell"/>
</dbReference>
<evidence type="ECO:0000256" key="10">
    <source>
        <dbReference type="ARBA" id="ARBA00022801"/>
    </source>
</evidence>
<dbReference type="Proteomes" id="UP001058974">
    <property type="component" value="Chromosome 5"/>
</dbReference>
<evidence type="ECO:0000256" key="5">
    <source>
        <dbReference type="ARBA" id="ARBA00013040"/>
    </source>
</evidence>
<dbReference type="Gene3D" id="3.40.50.1240">
    <property type="entry name" value="Phosphoglycerate mutase-like"/>
    <property type="match status" value="1"/>
</dbReference>
<dbReference type="FunFam" id="3.40.50.1240:FF:000017">
    <property type="entry name" value="Histidine acid phosphatase family protein"/>
    <property type="match status" value="1"/>
</dbReference>
<protein>
    <recommendedName>
        <fullName evidence="6">Multiple inositol polyphosphate phosphatase 1</fullName>
        <ecNumber evidence="5">3.1.3.62</ecNumber>
        <ecNumber evidence="4">3.1.3.80</ecNumber>
    </recommendedName>
    <alternativeName>
        <fullName evidence="13">2,3-bisphosphoglycerate 3-phosphatase</fullName>
    </alternativeName>
</protein>
<evidence type="ECO:0000256" key="8">
    <source>
        <dbReference type="ARBA" id="ARBA00022553"/>
    </source>
</evidence>
<comment type="subcellular location">
    <subcellularLocation>
        <location evidence="1">Membrane</location>
    </subcellularLocation>
</comment>
<evidence type="ECO:0000256" key="13">
    <source>
        <dbReference type="ARBA" id="ARBA00031642"/>
    </source>
</evidence>
<dbReference type="Gene3D" id="2.40.50.140">
    <property type="entry name" value="Nucleic acid-binding proteins"/>
    <property type="match status" value="1"/>
</dbReference>
<dbReference type="GO" id="GO:0003723">
    <property type="term" value="F:RNA binding"/>
    <property type="evidence" value="ECO:0007669"/>
    <property type="project" value="InterPro"/>
</dbReference>
<dbReference type="InterPro" id="IPR024054">
    <property type="entry name" value="TIF2_asu_middle_sf"/>
</dbReference>
<keyword evidence="8" id="KW-0597">Phosphoprotein</keyword>
<evidence type="ECO:0000256" key="3">
    <source>
        <dbReference type="ARBA" id="ARBA00008422"/>
    </source>
</evidence>
<dbReference type="Gene3D" id="1.10.150.190">
    <property type="entry name" value="Translation initiation factor 2, subunit 1, domain 2"/>
    <property type="match status" value="1"/>
</dbReference>
<evidence type="ECO:0000256" key="15">
    <source>
        <dbReference type="ARBA" id="ARBA00043671"/>
    </source>
</evidence>
<dbReference type="FunFam" id="1.10.150.190:FF:000003">
    <property type="entry name" value="Eukaryotic translation initiation factor 2 subunit alpha"/>
    <property type="match status" value="1"/>
</dbReference>
<name>A0A9D4WTP7_PEA</name>
<dbReference type="CDD" id="cd07061">
    <property type="entry name" value="HP_HAP_like"/>
    <property type="match status" value="1"/>
</dbReference>
<dbReference type="InterPro" id="IPR000560">
    <property type="entry name" value="His_Pase_clade-2"/>
</dbReference>
<comment type="similarity">
    <text evidence="2">Belongs to the eIF-2-alpha family.</text>
</comment>
<dbReference type="InterPro" id="IPR011488">
    <property type="entry name" value="TIF_2_asu"/>
</dbReference>
<proteinExistence type="inferred from homology"/>
<evidence type="ECO:0000256" key="12">
    <source>
        <dbReference type="ARBA" id="ARBA00023136"/>
    </source>
</evidence>
<comment type="catalytic activity">
    <reaction evidence="17">
        <text>(2R)-2,3-bisphosphoglycerate + H2O = (2R)-2-phosphoglycerate + phosphate</text>
        <dbReference type="Rhea" id="RHEA:27381"/>
        <dbReference type="ChEBI" id="CHEBI:15377"/>
        <dbReference type="ChEBI" id="CHEBI:43474"/>
        <dbReference type="ChEBI" id="CHEBI:58248"/>
        <dbReference type="ChEBI" id="CHEBI:58289"/>
        <dbReference type="EC" id="3.1.3.80"/>
    </reaction>
    <physiologicalReaction direction="left-to-right" evidence="17">
        <dbReference type="Rhea" id="RHEA:27382"/>
    </physiologicalReaction>
</comment>
<dbReference type="Pfam" id="PF00328">
    <property type="entry name" value="His_Phos_2"/>
    <property type="match status" value="1"/>
</dbReference>
<dbReference type="Pfam" id="PF00575">
    <property type="entry name" value="S1"/>
    <property type="match status" value="1"/>
</dbReference>
<dbReference type="AlphaFoldDB" id="A0A9D4WTP7"/>
<comment type="catalytic activity">
    <reaction evidence="16">
        <text>1D-myo-inositol hexakisphosphate + H2O = 1D-myo-inositol 1,2,4,5,6-pentakisphosphate + phosphate</text>
        <dbReference type="Rhea" id="RHEA:16989"/>
        <dbReference type="ChEBI" id="CHEBI:15377"/>
        <dbReference type="ChEBI" id="CHEBI:43474"/>
        <dbReference type="ChEBI" id="CHEBI:57798"/>
        <dbReference type="ChEBI" id="CHEBI:58130"/>
        <dbReference type="EC" id="3.1.3.62"/>
    </reaction>
    <physiologicalReaction direction="left-to-right" evidence="16">
        <dbReference type="Rhea" id="RHEA:16990"/>
    </physiologicalReaction>
</comment>
<dbReference type="SUPFAM" id="SSF116742">
    <property type="entry name" value="eIF2alpha middle domain-like"/>
    <property type="match status" value="1"/>
</dbReference>
<evidence type="ECO:0000256" key="16">
    <source>
        <dbReference type="ARBA" id="ARBA00043691"/>
    </source>
</evidence>
<evidence type="ECO:0000256" key="14">
    <source>
        <dbReference type="ARBA" id="ARBA00043668"/>
    </source>
</evidence>
<comment type="catalytic activity">
    <reaction evidence="15">
        <text>1D-myo-inositol 1,2,4,5,6-pentakisphosphate + H2O = 1D-myo-inositol 1,2,5,6-tetrakisphosphate + phosphate</text>
        <dbReference type="Rhea" id="RHEA:77115"/>
        <dbReference type="ChEBI" id="CHEBI:15377"/>
        <dbReference type="ChEBI" id="CHEBI:43474"/>
        <dbReference type="ChEBI" id="CHEBI:57798"/>
        <dbReference type="ChEBI" id="CHEBI:195535"/>
        <dbReference type="EC" id="3.1.3.62"/>
    </reaction>
    <physiologicalReaction direction="left-to-right" evidence="15">
        <dbReference type="Rhea" id="RHEA:77116"/>
    </physiologicalReaction>
</comment>
<keyword evidence="7" id="KW-0396">Initiation factor</keyword>
<keyword evidence="11" id="KW-0648">Protein biosynthesis</keyword>
<comment type="caution">
    <text evidence="20">The sequence shown here is derived from an EMBL/GenBank/DDBJ whole genome shotgun (WGS) entry which is preliminary data.</text>
</comment>
<keyword evidence="10" id="KW-0378">Hydrolase</keyword>
<accession>A0A9D4WTP7</accession>
<dbReference type="GO" id="GO:0003993">
    <property type="term" value="F:acid phosphatase activity"/>
    <property type="evidence" value="ECO:0007669"/>
    <property type="project" value="TreeGrafter"/>
</dbReference>